<organism evidence="1 2">
    <name type="scientific">Deinococcus ruber</name>
    <dbReference type="NCBI Taxonomy" id="1848197"/>
    <lineage>
        <taxon>Bacteria</taxon>
        <taxon>Thermotogati</taxon>
        <taxon>Deinococcota</taxon>
        <taxon>Deinococci</taxon>
        <taxon>Deinococcales</taxon>
        <taxon>Deinococcaceae</taxon>
        <taxon>Deinococcus</taxon>
    </lineage>
</organism>
<accession>A0A918C7F1</accession>
<dbReference type="AlphaFoldDB" id="A0A918C7F1"/>
<sequence>MLQTQTHADDFIDLSLPHFGSGVVTTLYGVRVSYSTQFATPDLLADAVDELADALKTIHDATSDVEARRMLLFGGVEVIRLGHTIRRRGTWDGIQLLIYMDIQSEVS</sequence>
<protein>
    <submittedName>
        <fullName evidence="1">Uncharacterized protein</fullName>
    </submittedName>
</protein>
<gene>
    <name evidence="1" type="ORF">GCM10008957_22900</name>
</gene>
<proteinExistence type="predicted"/>
<reference evidence="1" key="1">
    <citation type="journal article" date="2014" name="Int. J. Syst. Evol. Microbiol.">
        <title>Complete genome sequence of Corynebacterium casei LMG S-19264T (=DSM 44701T), isolated from a smear-ripened cheese.</title>
        <authorList>
            <consortium name="US DOE Joint Genome Institute (JGI-PGF)"/>
            <person name="Walter F."/>
            <person name="Albersmeier A."/>
            <person name="Kalinowski J."/>
            <person name="Ruckert C."/>
        </authorList>
    </citation>
    <scope>NUCLEOTIDE SEQUENCE</scope>
    <source>
        <strain evidence="1">JCM 31311</strain>
    </source>
</reference>
<dbReference type="EMBL" id="BMQL01000011">
    <property type="protein sequence ID" value="GGR09582.1"/>
    <property type="molecule type" value="Genomic_DNA"/>
</dbReference>
<evidence type="ECO:0000313" key="1">
    <source>
        <dbReference type="EMBL" id="GGR09582.1"/>
    </source>
</evidence>
<comment type="caution">
    <text evidence="1">The sequence shown here is derived from an EMBL/GenBank/DDBJ whole genome shotgun (WGS) entry which is preliminary data.</text>
</comment>
<dbReference type="Proteomes" id="UP000603865">
    <property type="component" value="Unassembled WGS sequence"/>
</dbReference>
<evidence type="ECO:0000313" key="2">
    <source>
        <dbReference type="Proteomes" id="UP000603865"/>
    </source>
</evidence>
<name>A0A918C7F1_9DEIO</name>
<reference evidence="1" key="2">
    <citation type="submission" date="2020-09" db="EMBL/GenBank/DDBJ databases">
        <authorList>
            <person name="Sun Q."/>
            <person name="Ohkuma M."/>
        </authorList>
    </citation>
    <scope>NUCLEOTIDE SEQUENCE</scope>
    <source>
        <strain evidence="1">JCM 31311</strain>
    </source>
</reference>
<keyword evidence="2" id="KW-1185">Reference proteome</keyword>
<dbReference type="RefSeq" id="WP_189090462.1">
    <property type="nucleotide sequence ID" value="NZ_BMQL01000011.1"/>
</dbReference>